<dbReference type="Proteomes" id="UP000198460">
    <property type="component" value="Unassembled WGS sequence"/>
</dbReference>
<sequence length="37" mass="4180">MRYRGIGDSVPSTRGHECGDRRDGRLRRPSRAGSARH</sequence>
<evidence type="ECO:0000313" key="3">
    <source>
        <dbReference type="Proteomes" id="UP000198460"/>
    </source>
</evidence>
<accession>A0A238HC44</accession>
<gene>
    <name evidence="2" type="ORF">BSIN_2608</name>
</gene>
<evidence type="ECO:0000313" key="2">
    <source>
        <dbReference type="EMBL" id="SMG02682.1"/>
    </source>
</evidence>
<dbReference type="EMBL" id="FXAN01000109">
    <property type="protein sequence ID" value="SMG02682.1"/>
    <property type="molecule type" value="Genomic_DNA"/>
</dbReference>
<proteinExistence type="predicted"/>
<feature type="compositionally biased region" description="Basic and acidic residues" evidence="1">
    <location>
        <begin position="14"/>
        <end position="23"/>
    </location>
</feature>
<evidence type="ECO:0000256" key="1">
    <source>
        <dbReference type="SAM" id="MobiDB-lite"/>
    </source>
</evidence>
<name>A0A238HC44_9BURK</name>
<feature type="compositionally biased region" description="Basic residues" evidence="1">
    <location>
        <begin position="24"/>
        <end position="37"/>
    </location>
</feature>
<feature type="region of interest" description="Disordered" evidence="1">
    <location>
        <begin position="1"/>
        <end position="37"/>
    </location>
</feature>
<dbReference type="AlphaFoldDB" id="A0A238HC44"/>
<reference evidence="2 3" key="1">
    <citation type="submission" date="2017-04" db="EMBL/GenBank/DDBJ databases">
        <authorList>
            <person name="Afonso C.L."/>
            <person name="Miller P.J."/>
            <person name="Scott M.A."/>
            <person name="Spackman E."/>
            <person name="Goraichik I."/>
            <person name="Dimitrov K.M."/>
            <person name="Suarez D.L."/>
            <person name="Swayne D.E."/>
        </authorList>
    </citation>
    <scope>NUCLEOTIDE SEQUENCE [LARGE SCALE GENOMIC DNA]</scope>
    <source>
        <strain evidence="2">LMG 28154</strain>
    </source>
</reference>
<organism evidence="2 3">
    <name type="scientific">Burkholderia singularis</name>
    <dbReference type="NCBI Taxonomy" id="1503053"/>
    <lineage>
        <taxon>Bacteria</taxon>
        <taxon>Pseudomonadati</taxon>
        <taxon>Pseudomonadota</taxon>
        <taxon>Betaproteobacteria</taxon>
        <taxon>Burkholderiales</taxon>
        <taxon>Burkholderiaceae</taxon>
        <taxon>Burkholderia</taxon>
        <taxon>pseudomallei group</taxon>
    </lineage>
</organism>
<protein>
    <submittedName>
        <fullName evidence="2">Uncharacterized protein</fullName>
    </submittedName>
</protein>